<dbReference type="Proteomes" id="UP000727407">
    <property type="component" value="Unassembled WGS sequence"/>
</dbReference>
<protein>
    <submittedName>
        <fullName evidence="1">Succinate--CoA ligase</fullName>
    </submittedName>
</protein>
<organism evidence="1 2">
    <name type="scientific">Clarias magur</name>
    <name type="common">Asian catfish</name>
    <name type="synonym">Macropteronotus magur</name>
    <dbReference type="NCBI Taxonomy" id="1594786"/>
    <lineage>
        <taxon>Eukaryota</taxon>
        <taxon>Metazoa</taxon>
        <taxon>Chordata</taxon>
        <taxon>Craniata</taxon>
        <taxon>Vertebrata</taxon>
        <taxon>Euteleostomi</taxon>
        <taxon>Actinopterygii</taxon>
        <taxon>Neopterygii</taxon>
        <taxon>Teleostei</taxon>
        <taxon>Ostariophysi</taxon>
        <taxon>Siluriformes</taxon>
        <taxon>Clariidae</taxon>
        <taxon>Clarias</taxon>
    </lineage>
</organism>
<evidence type="ECO:0000313" key="1">
    <source>
        <dbReference type="EMBL" id="KAF5890257.1"/>
    </source>
</evidence>
<proteinExistence type="predicted"/>
<sequence length="53" mass="5890">MSSFGDSAGSVRVRGTWTDERGRKENLLGKGVTWTAHAEPLPLDRTLDEMQQT</sequence>
<accession>A0A8J4U6A3</accession>
<dbReference type="AlphaFoldDB" id="A0A8J4U6A3"/>
<dbReference type="EMBL" id="QNUK01000704">
    <property type="protein sequence ID" value="KAF5890257.1"/>
    <property type="molecule type" value="Genomic_DNA"/>
</dbReference>
<dbReference type="GO" id="GO:0016874">
    <property type="term" value="F:ligase activity"/>
    <property type="evidence" value="ECO:0007669"/>
    <property type="project" value="UniProtKB-KW"/>
</dbReference>
<keyword evidence="1" id="KW-0436">Ligase</keyword>
<evidence type="ECO:0000313" key="2">
    <source>
        <dbReference type="Proteomes" id="UP000727407"/>
    </source>
</evidence>
<keyword evidence="2" id="KW-1185">Reference proteome</keyword>
<gene>
    <name evidence="1" type="primary">sucC</name>
    <name evidence="1" type="ORF">DAT39_020045</name>
</gene>
<reference evidence="1" key="1">
    <citation type="submission" date="2020-07" db="EMBL/GenBank/DDBJ databases">
        <title>Clarias magur genome sequencing, assembly and annotation.</title>
        <authorList>
            <person name="Kushwaha B."/>
            <person name="Kumar R."/>
            <person name="Das P."/>
            <person name="Joshi C.G."/>
            <person name="Kumar D."/>
            <person name="Nagpure N.S."/>
            <person name="Pandey M."/>
            <person name="Agarwal S."/>
            <person name="Srivastava S."/>
            <person name="Singh M."/>
            <person name="Sahoo L."/>
            <person name="Jayasankar P."/>
            <person name="Meher P.K."/>
            <person name="Koringa P.G."/>
            <person name="Iquebal M.A."/>
            <person name="Das S.P."/>
            <person name="Bit A."/>
            <person name="Patnaik S."/>
            <person name="Patel N."/>
            <person name="Shah T.M."/>
            <person name="Hinsu A."/>
            <person name="Jena J.K."/>
        </authorList>
    </citation>
    <scope>NUCLEOTIDE SEQUENCE</scope>
    <source>
        <strain evidence="1">CIFAMagur01</strain>
        <tissue evidence="1">Testis</tissue>
    </source>
</reference>
<name>A0A8J4U6A3_CLAMG</name>
<comment type="caution">
    <text evidence="1">The sequence shown here is derived from an EMBL/GenBank/DDBJ whole genome shotgun (WGS) entry which is preliminary data.</text>
</comment>